<accession>A0A5J6MN68</accession>
<evidence type="ECO:0000313" key="4">
    <source>
        <dbReference type="Proteomes" id="UP000326202"/>
    </source>
</evidence>
<evidence type="ECO:0000259" key="2">
    <source>
        <dbReference type="Pfam" id="PF13116"/>
    </source>
</evidence>
<dbReference type="EMBL" id="CP042906">
    <property type="protein sequence ID" value="QEX16186.1"/>
    <property type="molecule type" value="Genomic_DNA"/>
</dbReference>
<organism evidence="3 4">
    <name type="scientific">Hypericibacter terrae</name>
    <dbReference type="NCBI Taxonomy" id="2602015"/>
    <lineage>
        <taxon>Bacteria</taxon>
        <taxon>Pseudomonadati</taxon>
        <taxon>Pseudomonadota</taxon>
        <taxon>Alphaproteobacteria</taxon>
        <taxon>Rhodospirillales</taxon>
        <taxon>Dongiaceae</taxon>
        <taxon>Hypericibacter</taxon>
    </lineage>
</organism>
<gene>
    <name evidence="3" type="ORF">FRZ44_14780</name>
</gene>
<dbReference type="Proteomes" id="UP000326202">
    <property type="component" value="Chromosome"/>
</dbReference>
<evidence type="ECO:0000256" key="1">
    <source>
        <dbReference type="SAM" id="MobiDB-lite"/>
    </source>
</evidence>
<dbReference type="AlphaFoldDB" id="A0A5J6MN68"/>
<proteinExistence type="predicted"/>
<dbReference type="InterPro" id="IPR025263">
    <property type="entry name" value="YhdP_central"/>
</dbReference>
<sequence>MVAGIVLVGAIGAWRLSQPEPLRLSFLTPYVEQALTLPERSVNVAIDDTLITWAGWGRTIDLRVRGVHILNNRGRELAVLPELSLTLSVEALLRGIIAPTSIEVLDAQVTLLRDQNGHFRFGRVFDMSSDETADSAADTTEVPAGETPVIPEALAAFMAAPDYSKPTGYLRRISIVDAKMVLVDRRSGLVWHAPTASFSFERHPDGLSGHLQFQVQELGRPAQFEGDLVYDSGNQSVSIDARFSGVDAASLGLLRPELMVLQGADFTLDGRVGTELGLDGQLERIDFDMGGGPGSLTLPDQLPDPLPIRKIAVTGKLDAGLDRLVIDQAQLDLGTLSKPGPSITVKGSVSGLTTYTAPRTGAIHVAADLKADGIAVADLGRYWPQDTAPKPRKWIFANIDTGEVSNVSATLRLRLLGGDPDAIALDKVGGTLAGKGLTIHYLKPMPPITDAAATGSFTANSFTGIFSAGHVGGIQIDSGRIDIVDFNKDVQTITVDGNLHAAMTDALGLLDHPRLGYMKRLGIDPKTAVGQTNAHLKVVFPADKDLVFEQVDLSAEANLVGAGIKHVMFGKDLDDGNLQLKLTRKAMEIEGTGRFAGIPAAILWNQNFVAADFDTRIRLQGTAQEEERKALGADLGPYVTGPTAFDVTYTTFDDDSAEVSAKIDLTPTTLSFESLAWSKAAGTAGQAEALLLLPKGQPPVLKNFSVSAPDLAANGHGSLTDSFGVGQMAFDRVSLGKTDLTGVKFAFVEGRPEVSVSGGILDVEPLLTGKITLKPEEAANTSMTNPTRPFKITADKLDVVMLAPGRQVENVHVVLEHETEYWRQIEIDGILPGGAPLTMTYLPVEGGRHHLAIKSNDAGSALRVLDIFDDVKGGTLNVYGDSTDSVPMRPLTGKAEIQDFRLINQSGLVRLFSLTGFIDEMSGDGFQFDRFVADFTKTEGRVDVPLARAHGPSLGMTATGYFDQSVDKIDIKGTIIPAYAINSFLSNIPVIGDLLQGGKGKGLFAATYTATGKLSKPDFSINPLAALAPGFLRGVFDIFDSNGQPPPPASAMPEQPLGEQNR</sequence>
<keyword evidence="4" id="KW-1185">Reference proteome</keyword>
<dbReference type="KEGG" id="htq:FRZ44_14780"/>
<reference evidence="3 4" key="1">
    <citation type="submission" date="2019-08" db="EMBL/GenBank/DDBJ databases">
        <title>Hyperibacter terrae gen. nov., sp. nov. and Hyperibacter viscosus sp. nov., two new members in the family Rhodospirillaceae isolated from the rhizosphere of Hypericum perforatum.</title>
        <authorList>
            <person name="Noviana Z."/>
        </authorList>
    </citation>
    <scope>NUCLEOTIDE SEQUENCE [LARGE SCALE GENOMIC DNA]</scope>
    <source>
        <strain evidence="3 4">R5913</strain>
    </source>
</reference>
<feature type="domain" description="YhdP central" evidence="2">
    <location>
        <begin position="295"/>
        <end position="699"/>
    </location>
</feature>
<feature type="region of interest" description="Disordered" evidence="1">
    <location>
        <begin position="1042"/>
        <end position="1062"/>
    </location>
</feature>
<dbReference type="Pfam" id="PF13116">
    <property type="entry name" value="YhdP"/>
    <property type="match status" value="1"/>
</dbReference>
<evidence type="ECO:0000313" key="3">
    <source>
        <dbReference type="EMBL" id="QEX16186.1"/>
    </source>
</evidence>
<dbReference type="RefSeq" id="WP_225308691.1">
    <property type="nucleotide sequence ID" value="NZ_CP042906.1"/>
</dbReference>
<protein>
    <recommendedName>
        <fullName evidence="2">YhdP central domain-containing protein</fullName>
    </recommendedName>
</protein>
<name>A0A5J6MN68_9PROT</name>